<dbReference type="Proteomes" id="UP001576776">
    <property type="component" value="Unassembled WGS sequence"/>
</dbReference>
<organism evidence="2 3">
    <name type="scientific">Floridaenema fluviatile BLCC-F154</name>
    <dbReference type="NCBI Taxonomy" id="3153640"/>
    <lineage>
        <taxon>Bacteria</taxon>
        <taxon>Bacillati</taxon>
        <taxon>Cyanobacteriota</taxon>
        <taxon>Cyanophyceae</taxon>
        <taxon>Oscillatoriophycideae</taxon>
        <taxon>Aerosakkonematales</taxon>
        <taxon>Aerosakkonemataceae</taxon>
        <taxon>Floridanema</taxon>
        <taxon>Floridanema fluviatile</taxon>
    </lineage>
</organism>
<feature type="signal peptide" evidence="1">
    <location>
        <begin position="1"/>
        <end position="24"/>
    </location>
</feature>
<reference evidence="2 3" key="1">
    <citation type="submission" date="2024-09" db="EMBL/GenBank/DDBJ databases">
        <title>Floridaenema gen nov. (Aerosakkonemataceae, Aerosakkonematales ord. nov., Cyanobacteria) from benthic tropical and subtropical fresh waters, with the description of four new species.</title>
        <authorList>
            <person name="Moretto J.A."/>
            <person name="Berthold D.E."/>
            <person name="Lefler F.W."/>
            <person name="Huang I.-S."/>
            <person name="Laughinghouse H. IV."/>
        </authorList>
    </citation>
    <scope>NUCLEOTIDE SEQUENCE [LARGE SCALE GENOMIC DNA]</scope>
    <source>
        <strain evidence="2 3">BLCC-F154</strain>
    </source>
</reference>
<dbReference type="EMBL" id="JBHFNS010000042">
    <property type="protein sequence ID" value="MFB2935612.1"/>
    <property type="molecule type" value="Genomic_DNA"/>
</dbReference>
<keyword evidence="1" id="KW-0732">Signal</keyword>
<sequence length="158" mass="17773">MKKILRYTAAFALATAALISASYATTKIDNSRVSSVDNNVEFPSSNWRIVKQVFRLRIPQNNSPLFQLIIDTPSTVAVSNDIDVRDENGQKININISANGRIIIIEFPEKTVVNTRLLIEFNKVRQPIQGSTFIYRFSVKVVGSDTEISIGEARFFTF</sequence>
<evidence type="ECO:0008006" key="4">
    <source>
        <dbReference type="Google" id="ProtNLM"/>
    </source>
</evidence>
<evidence type="ECO:0000256" key="1">
    <source>
        <dbReference type="SAM" id="SignalP"/>
    </source>
</evidence>
<comment type="caution">
    <text evidence="2">The sequence shown here is derived from an EMBL/GenBank/DDBJ whole genome shotgun (WGS) entry which is preliminary data.</text>
</comment>
<name>A0ABV4Y9Y5_9CYAN</name>
<keyword evidence="3" id="KW-1185">Reference proteome</keyword>
<feature type="chain" id="PRO_5045454704" description="DUF2808 domain-containing protein" evidence="1">
    <location>
        <begin position="25"/>
        <end position="158"/>
    </location>
</feature>
<accession>A0ABV4Y9Y5</accession>
<protein>
    <recommendedName>
        <fullName evidence="4">DUF2808 domain-containing protein</fullName>
    </recommendedName>
</protein>
<proteinExistence type="predicted"/>
<evidence type="ECO:0000313" key="2">
    <source>
        <dbReference type="EMBL" id="MFB2935612.1"/>
    </source>
</evidence>
<gene>
    <name evidence="2" type="ORF">ACE1B6_10050</name>
</gene>
<evidence type="ECO:0000313" key="3">
    <source>
        <dbReference type="Proteomes" id="UP001576776"/>
    </source>
</evidence>